<proteinExistence type="predicted"/>
<dbReference type="EMBL" id="CP080590">
    <property type="protein sequence ID" value="QYO75664.1"/>
    <property type="molecule type" value="Genomic_DNA"/>
</dbReference>
<dbReference type="RefSeq" id="WP_220304159.1">
    <property type="nucleotide sequence ID" value="NZ_CP080590.1"/>
</dbReference>
<dbReference type="Proteomes" id="UP000825799">
    <property type="component" value="Chromosome"/>
</dbReference>
<reference evidence="1 2" key="1">
    <citation type="submission" date="2021-08" db="EMBL/GenBank/DDBJ databases">
        <title>Devosia salina sp. nov., isolated from the South China Sea sediment.</title>
        <authorList>
            <person name="Zhou Z."/>
        </authorList>
    </citation>
    <scope>NUCLEOTIDE SEQUENCE [LARGE SCALE GENOMIC DNA]</scope>
    <source>
        <strain evidence="1 2">SCS-3</strain>
    </source>
</reference>
<protein>
    <recommendedName>
        <fullName evidence="3">DUF2958 domain-containing protein</fullName>
    </recommendedName>
</protein>
<name>A0ABX8WC45_9HYPH</name>
<organism evidence="1 2">
    <name type="scientific">Devosia salina</name>
    <dbReference type="NCBI Taxonomy" id="2860336"/>
    <lineage>
        <taxon>Bacteria</taxon>
        <taxon>Pseudomonadati</taxon>
        <taxon>Pseudomonadota</taxon>
        <taxon>Alphaproteobacteria</taxon>
        <taxon>Hyphomicrobiales</taxon>
        <taxon>Devosiaceae</taxon>
        <taxon>Devosia</taxon>
    </lineage>
</organism>
<gene>
    <name evidence="1" type="ORF">K1X15_13605</name>
</gene>
<evidence type="ECO:0008006" key="3">
    <source>
        <dbReference type="Google" id="ProtNLM"/>
    </source>
</evidence>
<evidence type="ECO:0000313" key="1">
    <source>
        <dbReference type="EMBL" id="QYO75664.1"/>
    </source>
</evidence>
<accession>A0ABX8WC45</accession>
<sequence>MPTKWRSQHDPIHLLRSRPTALYDSAADIHGYAVLLSAGYSIVDPNLPLHQLGYRASGMAWFLSLIEDEADALAYMTYPDGSVGAGVAREILEAHLHGLPVFRIVDRELVPETEMPSRILSIAQTRAENARLAA</sequence>
<evidence type="ECO:0000313" key="2">
    <source>
        <dbReference type="Proteomes" id="UP000825799"/>
    </source>
</evidence>
<keyword evidence="2" id="KW-1185">Reference proteome</keyword>